<dbReference type="SUPFAM" id="SSF103473">
    <property type="entry name" value="MFS general substrate transporter"/>
    <property type="match status" value="1"/>
</dbReference>
<evidence type="ECO:0000313" key="7">
    <source>
        <dbReference type="EMBL" id="MBB6036233.1"/>
    </source>
</evidence>
<feature type="transmembrane region" description="Helical" evidence="6">
    <location>
        <begin position="218"/>
        <end position="240"/>
    </location>
</feature>
<evidence type="ECO:0000256" key="1">
    <source>
        <dbReference type="ARBA" id="ARBA00004651"/>
    </source>
</evidence>
<evidence type="ECO:0000256" key="6">
    <source>
        <dbReference type="SAM" id="Phobius"/>
    </source>
</evidence>
<dbReference type="PANTHER" id="PTHR23513">
    <property type="entry name" value="INTEGRAL MEMBRANE EFFLUX PROTEIN-RELATED"/>
    <property type="match status" value="1"/>
</dbReference>
<feature type="transmembrane region" description="Helical" evidence="6">
    <location>
        <begin position="282"/>
        <end position="300"/>
    </location>
</feature>
<evidence type="ECO:0000256" key="3">
    <source>
        <dbReference type="ARBA" id="ARBA00022692"/>
    </source>
</evidence>
<evidence type="ECO:0000313" key="8">
    <source>
        <dbReference type="Proteomes" id="UP000548476"/>
    </source>
</evidence>
<feature type="transmembrane region" description="Helical" evidence="6">
    <location>
        <begin position="80"/>
        <end position="101"/>
    </location>
</feature>
<dbReference type="AlphaFoldDB" id="A0A841FMV1"/>
<feature type="transmembrane region" description="Helical" evidence="6">
    <location>
        <begin position="12"/>
        <end position="38"/>
    </location>
</feature>
<dbReference type="Proteomes" id="UP000548476">
    <property type="component" value="Unassembled WGS sequence"/>
</dbReference>
<dbReference type="PANTHER" id="PTHR23513:SF6">
    <property type="entry name" value="MAJOR FACILITATOR SUPERFAMILY ASSOCIATED DOMAIN-CONTAINING PROTEIN"/>
    <property type="match status" value="1"/>
</dbReference>
<comment type="subcellular location">
    <subcellularLocation>
        <location evidence="1">Cell membrane</location>
        <topology evidence="1">Multi-pass membrane protein</topology>
    </subcellularLocation>
</comment>
<dbReference type="GO" id="GO:0005886">
    <property type="term" value="C:plasma membrane"/>
    <property type="evidence" value="ECO:0007669"/>
    <property type="project" value="UniProtKB-SubCell"/>
</dbReference>
<keyword evidence="5 6" id="KW-0472">Membrane</keyword>
<feature type="transmembrane region" description="Helical" evidence="6">
    <location>
        <begin position="44"/>
        <end position="68"/>
    </location>
</feature>
<feature type="transmembrane region" description="Helical" evidence="6">
    <location>
        <begin position="350"/>
        <end position="369"/>
    </location>
</feature>
<organism evidence="7 8">
    <name type="scientific">Phytomonospora endophytica</name>
    <dbReference type="NCBI Taxonomy" id="714109"/>
    <lineage>
        <taxon>Bacteria</taxon>
        <taxon>Bacillati</taxon>
        <taxon>Actinomycetota</taxon>
        <taxon>Actinomycetes</taxon>
        <taxon>Micromonosporales</taxon>
        <taxon>Micromonosporaceae</taxon>
        <taxon>Phytomonospora</taxon>
    </lineage>
</organism>
<dbReference type="Gene3D" id="1.20.1250.20">
    <property type="entry name" value="MFS general substrate transporter like domains"/>
    <property type="match status" value="1"/>
</dbReference>
<dbReference type="InterPro" id="IPR036259">
    <property type="entry name" value="MFS_trans_sf"/>
</dbReference>
<sequence>MPSLGPDFRRLWTAYAVSELGSMVGAGALPLIAVLVLGASTLQVTLMAALAGIGSAAIALPAGGFIEFRRKRPIMVAADLVRFAVLSSVPLAMAFGVLGYFQLCAVAVVQTACVIVFNAASGAHLKALVPPERRIEANSRFETTLWTMLALGPPLGGLLVSWFGATAAVAANAVSFLLSALGIRRMRTPEPDPPRRVHKGPDLTAGWRHIFAHPGLHALFWNAMVFGGAVMLSSPLLAVLMLRELGFTPFEYGLAIGAPGLGGILGSLLARRLGARFGERGVLLGVGVLRGLWLAVLPFAPPGTTGLVVIVVSQTMLLFCAGVFNPVFVTYRMNVTGDDHMARVGAAWSVSGKSAQPVFIAAGGLLAALTTTRTALAVAAVAVLAGAALLPWRRKAWAHRKADSAIPATASA</sequence>
<evidence type="ECO:0000256" key="4">
    <source>
        <dbReference type="ARBA" id="ARBA00022989"/>
    </source>
</evidence>
<comment type="caution">
    <text evidence="7">The sequence shown here is derived from an EMBL/GenBank/DDBJ whole genome shotgun (WGS) entry which is preliminary data.</text>
</comment>
<dbReference type="RefSeq" id="WP_184789064.1">
    <property type="nucleotide sequence ID" value="NZ_BONT01000046.1"/>
</dbReference>
<accession>A0A841FMV1</accession>
<keyword evidence="4 6" id="KW-1133">Transmembrane helix</keyword>
<keyword evidence="8" id="KW-1185">Reference proteome</keyword>
<evidence type="ECO:0000256" key="5">
    <source>
        <dbReference type="ARBA" id="ARBA00023136"/>
    </source>
</evidence>
<proteinExistence type="predicted"/>
<keyword evidence="3 6" id="KW-0812">Transmembrane</keyword>
<name>A0A841FMV1_9ACTN</name>
<evidence type="ECO:0000256" key="2">
    <source>
        <dbReference type="ARBA" id="ARBA00022475"/>
    </source>
</evidence>
<keyword evidence="2" id="KW-1003">Cell membrane</keyword>
<dbReference type="InterPro" id="IPR011701">
    <property type="entry name" value="MFS"/>
</dbReference>
<protein>
    <submittedName>
        <fullName evidence="7">Putative MFS family arabinose efflux permease</fullName>
    </submittedName>
</protein>
<reference evidence="7 8" key="1">
    <citation type="submission" date="2020-08" db="EMBL/GenBank/DDBJ databases">
        <title>Genomic Encyclopedia of Type Strains, Phase IV (KMG-IV): sequencing the most valuable type-strain genomes for metagenomic binning, comparative biology and taxonomic classification.</title>
        <authorList>
            <person name="Goeker M."/>
        </authorList>
    </citation>
    <scope>NUCLEOTIDE SEQUENCE [LARGE SCALE GENOMIC DNA]</scope>
    <source>
        <strain evidence="7 8">YIM 65646</strain>
    </source>
</reference>
<dbReference type="Pfam" id="PF07690">
    <property type="entry name" value="MFS_1"/>
    <property type="match status" value="1"/>
</dbReference>
<dbReference type="EMBL" id="JACHGT010000008">
    <property type="protein sequence ID" value="MBB6036233.1"/>
    <property type="molecule type" value="Genomic_DNA"/>
</dbReference>
<feature type="transmembrane region" description="Helical" evidence="6">
    <location>
        <begin position="252"/>
        <end position="270"/>
    </location>
</feature>
<feature type="transmembrane region" description="Helical" evidence="6">
    <location>
        <begin position="306"/>
        <end position="329"/>
    </location>
</feature>
<gene>
    <name evidence="7" type="ORF">HNR73_004101</name>
</gene>
<dbReference type="CDD" id="cd06173">
    <property type="entry name" value="MFS_MefA_like"/>
    <property type="match status" value="1"/>
</dbReference>
<feature type="transmembrane region" description="Helical" evidence="6">
    <location>
        <begin position="375"/>
        <end position="392"/>
    </location>
</feature>
<feature type="transmembrane region" description="Helical" evidence="6">
    <location>
        <begin position="155"/>
        <end position="178"/>
    </location>
</feature>
<dbReference type="GO" id="GO:0022857">
    <property type="term" value="F:transmembrane transporter activity"/>
    <property type="evidence" value="ECO:0007669"/>
    <property type="project" value="InterPro"/>
</dbReference>